<dbReference type="RefSeq" id="WP_116175550.1">
    <property type="nucleotide sequence ID" value="NZ_CP144375.1"/>
</dbReference>
<proteinExistence type="predicted"/>
<sequence>MLSSAVSTAVAAPAGAAGIGDYVTVCGYLNKGNDLVNKFLKINQDPSPISQLQATAKASETHILAEADASRRRW</sequence>
<reference evidence="1 2" key="1">
    <citation type="submission" date="2018-08" db="EMBL/GenBank/DDBJ databases">
        <title>Genomic Encyclopedia of Archaeal and Bacterial Type Strains, Phase II (KMG-II): from individual species to whole genera.</title>
        <authorList>
            <person name="Goeker M."/>
        </authorList>
    </citation>
    <scope>NUCLEOTIDE SEQUENCE [LARGE SCALE GENOMIC DNA]</scope>
    <source>
        <strain evidence="1 2">DSM 45791</strain>
    </source>
</reference>
<evidence type="ECO:0000313" key="2">
    <source>
        <dbReference type="Proteomes" id="UP000256269"/>
    </source>
</evidence>
<dbReference type="AlphaFoldDB" id="A0A3E0HLF0"/>
<accession>A0A3E0HLF0</accession>
<protein>
    <submittedName>
        <fullName evidence="1">Uncharacterized protein</fullName>
    </submittedName>
</protein>
<name>A0A3E0HLF0_9PSEU</name>
<keyword evidence="2" id="KW-1185">Reference proteome</keyword>
<gene>
    <name evidence="1" type="ORF">BCF44_10619</name>
</gene>
<dbReference type="EMBL" id="QUNO01000006">
    <property type="protein sequence ID" value="REH46855.1"/>
    <property type="molecule type" value="Genomic_DNA"/>
</dbReference>
<comment type="caution">
    <text evidence="1">The sequence shown here is derived from an EMBL/GenBank/DDBJ whole genome shotgun (WGS) entry which is preliminary data.</text>
</comment>
<dbReference type="Proteomes" id="UP000256269">
    <property type="component" value="Unassembled WGS sequence"/>
</dbReference>
<evidence type="ECO:0000313" key="1">
    <source>
        <dbReference type="EMBL" id="REH46855.1"/>
    </source>
</evidence>
<organism evidence="1 2">
    <name type="scientific">Kutzneria buriramensis</name>
    <dbReference type="NCBI Taxonomy" id="1045776"/>
    <lineage>
        <taxon>Bacteria</taxon>
        <taxon>Bacillati</taxon>
        <taxon>Actinomycetota</taxon>
        <taxon>Actinomycetes</taxon>
        <taxon>Pseudonocardiales</taxon>
        <taxon>Pseudonocardiaceae</taxon>
        <taxon>Kutzneria</taxon>
    </lineage>
</organism>